<keyword evidence="12" id="KW-0413">Isomerase</keyword>
<dbReference type="Proteomes" id="UP000466535">
    <property type="component" value="Unassembled WGS sequence"/>
</dbReference>
<keyword evidence="13" id="KW-0175">Coiled coil</keyword>
<keyword evidence="1" id="KW-0004">4Fe-4S</keyword>
<accession>A0A6B0T496</accession>
<dbReference type="Gene3D" id="3.40.50.300">
    <property type="entry name" value="P-loop containing nucleotide triphosphate hydrolases"/>
    <property type="match status" value="2"/>
</dbReference>
<dbReference type="PANTHER" id="PTHR11472:SF34">
    <property type="entry name" value="REGULATOR OF TELOMERE ELONGATION HELICASE 1"/>
    <property type="match status" value="1"/>
</dbReference>
<reference evidence="15 16" key="1">
    <citation type="submission" date="2019-12" db="EMBL/GenBank/DDBJ databases">
        <title>Isolation and characterization of three novel carbon monoxide-oxidizing members of Halobacteria from salione crusts and soils.</title>
        <authorList>
            <person name="Myers M.R."/>
            <person name="King G.M."/>
        </authorList>
    </citation>
    <scope>NUCLEOTIDE SEQUENCE [LARGE SCALE GENOMIC DNA]</scope>
    <source>
        <strain evidence="15 16">WSH3</strain>
    </source>
</reference>
<feature type="coiled-coil region" evidence="13">
    <location>
        <begin position="163"/>
        <end position="222"/>
    </location>
</feature>
<comment type="caution">
    <text evidence="15">The sequence shown here is derived from an EMBL/GenBank/DDBJ whole genome shotgun (WGS) entry which is preliminary data.</text>
</comment>
<evidence type="ECO:0000256" key="4">
    <source>
        <dbReference type="ARBA" id="ARBA00022763"/>
    </source>
</evidence>
<dbReference type="Pfam" id="PF06733">
    <property type="entry name" value="DEAD_2"/>
    <property type="match status" value="1"/>
</dbReference>
<dbReference type="InterPro" id="IPR010614">
    <property type="entry name" value="RAD3-like_helicase_DEAD"/>
</dbReference>
<evidence type="ECO:0000256" key="12">
    <source>
        <dbReference type="ARBA" id="ARBA00023235"/>
    </source>
</evidence>
<evidence type="ECO:0000256" key="8">
    <source>
        <dbReference type="ARBA" id="ARBA00023004"/>
    </source>
</evidence>
<feature type="domain" description="Helicase ATP-binding" evidence="14">
    <location>
        <begin position="53"/>
        <end position="365"/>
    </location>
</feature>
<dbReference type="InterPro" id="IPR027417">
    <property type="entry name" value="P-loop_NTPase"/>
</dbReference>
<gene>
    <name evidence="15" type="ORF">GRX03_00200</name>
</gene>
<dbReference type="InterPro" id="IPR006554">
    <property type="entry name" value="Helicase-like_DEXD_c2"/>
</dbReference>
<dbReference type="SMART" id="SM00487">
    <property type="entry name" value="DEXDc"/>
    <property type="match status" value="1"/>
</dbReference>
<protein>
    <submittedName>
        <fullName evidence="15">DEAD/DEAH box helicase family protein</fullName>
    </submittedName>
</protein>
<keyword evidence="4" id="KW-0227">DNA damage</keyword>
<dbReference type="GO" id="GO:0046872">
    <property type="term" value="F:metal ion binding"/>
    <property type="evidence" value="ECO:0007669"/>
    <property type="project" value="UniProtKB-KW"/>
</dbReference>
<organism evidence="15 16">
    <name type="scientific">Halovenus carboxidivorans</name>
    <dbReference type="NCBI Taxonomy" id="2692199"/>
    <lineage>
        <taxon>Archaea</taxon>
        <taxon>Methanobacteriati</taxon>
        <taxon>Methanobacteriota</taxon>
        <taxon>Stenosarchaea group</taxon>
        <taxon>Halobacteria</taxon>
        <taxon>Halobacteriales</taxon>
        <taxon>Haloarculaceae</taxon>
        <taxon>Halovenus</taxon>
    </lineage>
</organism>
<dbReference type="SMART" id="SM00488">
    <property type="entry name" value="DEXDc2"/>
    <property type="match status" value="1"/>
</dbReference>
<dbReference type="InterPro" id="IPR014013">
    <property type="entry name" value="Helic_SF1/SF2_ATP-bd_DinG/Rad3"/>
</dbReference>
<dbReference type="SUPFAM" id="SSF52540">
    <property type="entry name" value="P-loop containing nucleoside triphosphate hydrolases"/>
    <property type="match status" value="1"/>
</dbReference>
<evidence type="ECO:0000256" key="2">
    <source>
        <dbReference type="ARBA" id="ARBA00022723"/>
    </source>
</evidence>
<keyword evidence="10" id="KW-0238">DNA-binding</keyword>
<keyword evidence="8" id="KW-0408">Iron</keyword>
<dbReference type="PANTHER" id="PTHR11472">
    <property type="entry name" value="DNA REPAIR DEAD HELICASE RAD3/XP-D SUBFAMILY MEMBER"/>
    <property type="match status" value="1"/>
</dbReference>
<evidence type="ECO:0000313" key="15">
    <source>
        <dbReference type="EMBL" id="MXR50031.1"/>
    </source>
</evidence>
<dbReference type="GO" id="GO:0005524">
    <property type="term" value="F:ATP binding"/>
    <property type="evidence" value="ECO:0007669"/>
    <property type="project" value="UniProtKB-KW"/>
</dbReference>
<dbReference type="AlphaFoldDB" id="A0A6B0T496"/>
<dbReference type="GO" id="GO:0003677">
    <property type="term" value="F:DNA binding"/>
    <property type="evidence" value="ECO:0007669"/>
    <property type="project" value="UniProtKB-KW"/>
</dbReference>
<dbReference type="GO" id="GO:0051539">
    <property type="term" value="F:4 iron, 4 sulfur cluster binding"/>
    <property type="evidence" value="ECO:0007669"/>
    <property type="project" value="UniProtKB-KW"/>
</dbReference>
<dbReference type="InterPro" id="IPR045028">
    <property type="entry name" value="DinG/Rad3-like"/>
</dbReference>
<dbReference type="GO" id="GO:0006281">
    <property type="term" value="P:DNA repair"/>
    <property type="evidence" value="ECO:0007669"/>
    <property type="project" value="UniProtKB-KW"/>
</dbReference>
<keyword evidence="11" id="KW-0234">DNA repair</keyword>
<dbReference type="OrthoDB" id="27512at2157"/>
<keyword evidence="7" id="KW-0067">ATP-binding</keyword>
<evidence type="ECO:0000256" key="5">
    <source>
        <dbReference type="ARBA" id="ARBA00022801"/>
    </source>
</evidence>
<keyword evidence="2" id="KW-0479">Metal-binding</keyword>
<dbReference type="PROSITE" id="PS51193">
    <property type="entry name" value="HELICASE_ATP_BIND_2"/>
    <property type="match status" value="1"/>
</dbReference>
<keyword evidence="9" id="KW-0411">Iron-sulfur</keyword>
<evidence type="ECO:0000313" key="16">
    <source>
        <dbReference type="Proteomes" id="UP000466535"/>
    </source>
</evidence>
<evidence type="ECO:0000256" key="11">
    <source>
        <dbReference type="ARBA" id="ARBA00023204"/>
    </source>
</evidence>
<evidence type="ECO:0000256" key="3">
    <source>
        <dbReference type="ARBA" id="ARBA00022741"/>
    </source>
</evidence>
<evidence type="ECO:0000256" key="10">
    <source>
        <dbReference type="ARBA" id="ARBA00023125"/>
    </source>
</evidence>
<sequence>MGSSERKDRSVAIRTGTPAVAPVVAGAGRDTVHPGGISVLFQRGLTPVVSQASYLRYFPYSEPYEHQREAMGRIYEALEDGSDMLFEGATGTGKTLASLVPALEYAREHDKTVVITTNVHQQMRQFRRDASAIAETEDIRAVVFRGKGSMCHIDVDYQECQALRDTTRDLVEAEQEQAELERKQGELLAEGQAGDSDAAAARSSVMDELESVEEELEEFADRATCDHYYRNLTADTTDFFAWLYEDVRTPDEIYEYAHERGLCGYELLKEGVEGVDLVVCNYHHLLSPMIREQFFRWLGRDPEDVIAIFDEAHNVESAARDHARRTLTENTVESALDELSGVEDPRADNAENVLETFLGALREAYEEGFEFGERATVGENWYDLAIDNEDRRDDLTLAFLQTYVGPGYESEIDAAVELGNELDSRYEREYKNGERSVRKECQTLQAAEFVAQWLEESGAMGTYPVVSVRREQDGTDGETLDTGTDPADGEIYGRAELYTCIPNQVTRALFDDLHASVLMSATLRPFDVTEDVLGLDDVETMAYGAQFPEQRRRTYTVDGPALFASKREEPAVQESVTEIIEDTVRMTPGNTLVFFPSYGEAERYSERVSEGTTYLDEPGTSAHDLRERFTDDDDGVLYTSMWGTLGEGVSYDGDDARSVIVVGVPYPHLDERMQAVQDAYEESFGDETSGTGRGEDSAGWRYAVEIPTIRKTRQALGRVVRSPEDFGARVLVDSRYTERAEMEMPSYAVRGSFPPEERAEMIDMDPEKLKFGLLNFYADMDAYDGDPPTP</sequence>
<dbReference type="InterPro" id="IPR014001">
    <property type="entry name" value="Helicase_ATP-bd"/>
</dbReference>
<proteinExistence type="predicted"/>
<dbReference type="Gene3D" id="1.10.275.40">
    <property type="match status" value="1"/>
</dbReference>
<dbReference type="GO" id="GO:0016818">
    <property type="term" value="F:hydrolase activity, acting on acid anhydrides, in phosphorus-containing anhydrides"/>
    <property type="evidence" value="ECO:0007669"/>
    <property type="project" value="InterPro"/>
</dbReference>
<keyword evidence="6 15" id="KW-0347">Helicase</keyword>
<dbReference type="EMBL" id="WUUT01000001">
    <property type="protein sequence ID" value="MXR50031.1"/>
    <property type="molecule type" value="Genomic_DNA"/>
</dbReference>
<dbReference type="InterPro" id="IPR006555">
    <property type="entry name" value="ATP-dep_Helicase_C"/>
</dbReference>
<evidence type="ECO:0000256" key="6">
    <source>
        <dbReference type="ARBA" id="ARBA00022806"/>
    </source>
</evidence>
<dbReference type="Pfam" id="PF13307">
    <property type="entry name" value="Helicase_C_2"/>
    <property type="match status" value="1"/>
</dbReference>
<keyword evidence="5" id="KW-0378">Hydrolase</keyword>
<dbReference type="GO" id="GO:0003678">
    <property type="term" value="F:DNA helicase activity"/>
    <property type="evidence" value="ECO:0007669"/>
    <property type="project" value="InterPro"/>
</dbReference>
<evidence type="ECO:0000259" key="14">
    <source>
        <dbReference type="PROSITE" id="PS51193"/>
    </source>
</evidence>
<evidence type="ECO:0000256" key="7">
    <source>
        <dbReference type="ARBA" id="ARBA00022840"/>
    </source>
</evidence>
<evidence type="ECO:0000256" key="13">
    <source>
        <dbReference type="SAM" id="Coils"/>
    </source>
</evidence>
<name>A0A6B0T496_9EURY</name>
<dbReference type="Gene3D" id="1.10.30.20">
    <property type="entry name" value="Bacterial XPD DNA helicase, FeS cluster domain"/>
    <property type="match status" value="1"/>
</dbReference>
<keyword evidence="3" id="KW-0547">Nucleotide-binding</keyword>
<dbReference type="InterPro" id="IPR042493">
    <property type="entry name" value="XPD_DNA_FeS"/>
</dbReference>
<dbReference type="SMART" id="SM00491">
    <property type="entry name" value="HELICc2"/>
    <property type="match status" value="1"/>
</dbReference>
<keyword evidence="16" id="KW-1185">Reference proteome</keyword>
<evidence type="ECO:0000256" key="9">
    <source>
        <dbReference type="ARBA" id="ARBA00023014"/>
    </source>
</evidence>
<evidence type="ECO:0000256" key="1">
    <source>
        <dbReference type="ARBA" id="ARBA00022485"/>
    </source>
</evidence>